<keyword evidence="4 7" id="KW-0677">Repeat</keyword>
<proteinExistence type="inferred from homology"/>
<dbReference type="InterPro" id="IPR007691">
    <property type="entry name" value="LpxD"/>
</dbReference>
<dbReference type="SUPFAM" id="SSF51161">
    <property type="entry name" value="Trimeric LpxA-like enzymes"/>
    <property type="match status" value="1"/>
</dbReference>
<reference evidence="9 10" key="2">
    <citation type="journal article" date="2010" name="Stand. Genomic Sci.">
        <title>Complete genome sequence of Sulfurospirillum deleyianum type strain (5175).</title>
        <authorList>
            <person name="Sikorski J."/>
            <person name="Lapidus A."/>
            <person name="Copeland A."/>
            <person name="Glavina Del Rio T."/>
            <person name="Nolan M."/>
            <person name="Lucas S."/>
            <person name="Chen F."/>
            <person name="Tice H."/>
            <person name="Cheng J.F."/>
            <person name="Saunders E."/>
            <person name="Bruce D."/>
            <person name="Goodwin L."/>
            <person name="Pitluck S."/>
            <person name="Ovchinnikova G."/>
            <person name="Pati A."/>
            <person name="Ivanova N."/>
            <person name="Mavromatis K."/>
            <person name="Chen A."/>
            <person name="Palaniappan K."/>
            <person name="Chain P."/>
            <person name="Land M."/>
            <person name="Hauser L."/>
            <person name="Chang Y.J."/>
            <person name="Jeffries C.D."/>
            <person name="Brettin T."/>
            <person name="Detter J.C."/>
            <person name="Han C."/>
            <person name="Rohde M."/>
            <person name="Lang E."/>
            <person name="Spring S."/>
            <person name="Goker M."/>
            <person name="Bristow J."/>
            <person name="Eisen J.A."/>
            <person name="Markowitz V."/>
            <person name="Hugenholtz P."/>
            <person name="Kyrpides N.C."/>
            <person name="Klenk H.P."/>
        </authorList>
    </citation>
    <scope>NUCLEOTIDE SEQUENCE [LARGE SCALE GENOMIC DNA]</scope>
    <source>
        <strain evidence="10">ATCC 51133 / DSM 6946 / 5175</strain>
    </source>
</reference>
<evidence type="ECO:0000256" key="5">
    <source>
        <dbReference type="ARBA" id="ARBA00023098"/>
    </source>
</evidence>
<keyword evidence="10" id="KW-1185">Reference proteome</keyword>
<keyword evidence="1 7" id="KW-0444">Lipid biosynthesis</keyword>
<evidence type="ECO:0000256" key="1">
    <source>
        <dbReference type="ARBA" id="ARBA00022516"/>
    </source>
</evidence>
<dbReference type="HAMAP" id="MF_00523">
    <property type="entry name" value="LpxD"/>
    <property type="match status" value="1"/>
</dbReference>
<comment type="similarity">
    <text evidence="7">Belongs to the transferase hexapeptide repeat family. LpxD subfamily.</text>
</comment>
<dbReference type="GO" id="GO:0009245">
    <property type="term" value="P:lipid A biosynthetic process"/>
    <property type="evidence" value="ECO:0007669"/>
    <property type="project" value="UniProtKB-UniRule"/>
</dbReference>
<dbReference type="OrthoDB" id="9784739at2"/>
<dbReference type="CDD" id="cd03352">
    <property type="entry name" value="LbH_LpxD"/>
    <property type="match status" value="1"/>
</dbReference>
<feature type="domain" description="UDP-3-O-[3-hydroxymyristoyl] glucosamine N-acyltransferase non-repeat region" evidence="8">
    <location>
        <begin position="20"/>
        <end position="88"/>
    </location>
</feature>
<dbReference type="InterPro" id="IPR020573">
    <property type="entry name" value="UDP_GlcNAc_AcTrfase_non-rep"/>
</dbReference>
<gene>
    <name evidence="7" type="primary">lpxD</name>
    <name evidence="9" type="ordered locus">Sdel_1294</name>
</gene>
<evidence type="ECO:0000313" key="10">
    <source>
        <dbReference type="Proteomes" id="UP000002222"/>
    </source>
</evidence>
<dbReference type="Proteomes" id="UP000002222">
    <property type="component" value="Chromosome"/>
</dbReference>
<dbReference type="InterPro" id="IPR001451">
    <property type="entry name" value="Hexapep"/>
</dbReference>
<dbReference type="KEGG" id="sdl:Sdel_1294"/>
<dbReference type="NCBIfam" id="TIGR01853">
    <property type="entry name" value="lipid_A_lpxD"/>
    <property type="match status" value="1"/>
</dbReference>
<dbReference type="InterPro" id="IPR018357">
    <property type="entry name" value="Hexapep_transf_CS"/>
</dbReference>
<organism evidence="9 10">
    <name type="scientific">Sulfurospirillum deleyianum (strain ATCC 51133 / DSM 6946 / 5175)</name>
    <dbReference type="NCBI Taxonomy" id="525898"/>
    <lineage>
        <taxon>Bacteria</taxon>
        <taxon>Pseudomonadati</taxon>
        <taxon>Campylobacterota</taxon>
        <taxon>Epsilonproteobacteria</taxon>
        <taxon>Campylobacterales</taxon>
        <taxon>Sulfurospirillaceae</taxon>
        <taxon>Sulfurospirillum</taxon>
    </lineage>
</organism>
<dbReference type="PANTHER" id="PTHR43378:SF2">
    <property type="entry name" value="UDP-3-O-ACYLGLUCOSAMINE N-ACYLTRANSFERASE 1, MITOCHONDRIAL-RELATED"/>
    <property type="match status" value="1"/>
</dbReference>
<dbReference type="PROSITE" id="PS00101">
    <property type="entry name" value="HEXAPEP_TRANSFERASES"/>
    <property type="match status" value="1"/>
</dbReference>
<dbReference type="Pfam" id="PF00132">
    <property type="entry name" value="Hexapep"/>
    <property type="match status" value="2"/>
</dbReference>
<feature type="active site" description="Proton acceptor" evidence="7">
    <location>
        <position position="230"/>
    </location>
</feature>
<keyword evidence="3 7" id="KW-0808">Transferase</keyword>
<evidence type="ECO:0000256" key="3">
    <source>
        <dbReference type="ARBA" id="ARBA00022679"/>
    </source>
</evidence>
<keyword evidence="6 7" id="KW-0012">Acyltransferase</keyword>
<dbReference type="STRING" id="525898.Sdel_1294"/>
<dbReference type="NCBIfam" id="NF002060">
    <property type="entry name" value="PRK00892.1"/>
    <property type="match status" value="1"/>
</dbReference>
<comment type="subunit">
    <text evidence="7">Homotrimer.</text>
</comment>
<evidence type="ECO:0000256" key="4">
    <source>
        <dbReference type="ARBA" id="ARBA00022737"/>
    </source>
</evidence>
<dbReference type="HOGENOM" id="CLU_049865_0_0_7"/>
<dbReference type="GO" id="GO:0103118">
    <property type="term" value="F:UDP-3-O-[(3R)-3-hydroxyacyl]-glucosamine N-acyltransferase activity"/>
    <property type="evidence" value="ECO:0007669"/>
    <property type="project" value="UniProtKB-EC"/>
</dbReference>
<dbReference type="UniPathway" id="UPA00973"/>
<keyword evidence="5 7" id="KW-0443">Lipid metabolism</keyword>
<dbReference type="InterPro" id="IPR011004">
    <property type="entry name" value="Trimer_LpxA-like_sf"/>
</dbReference>
<dbReference type="GO" id="GO:0016020">
    <property type="term" value="C:membrane"/>
    <property type="evidence" value="ECO:0007669"/>
    <property type="project" value="GOC"/>
</dbReference>
<dbReference type="eggNOG" id="COG1044">
    <property type="taxonomic scope" value="Bacteria"/>
</dbReference>
<evidence type="ECO:0000259" key="8">
    <source>
        <dbReference type="Pfam" id="PF04613"/>
    </source>
</evidence>
<dbReference type="Pfam" id="PF04613">
    <property type="entry name" value="LpxD"/>
    <property type="match status" value="1"/>
</dbReference>
<dbReference type="EC" id="2.3.1.191" evidence="7"/>
<dbReference type="EMBL" id="CP001816">
    <property type="protein sequence ID" value="ACZ12314.1"/>
    <property type="molecule type" value="Genomic_DNA"/>
</dbReference>
<dbReference type="Gene3D" id="2.160.10.10">
    <property type="entry name" value="Hexapeptide repeat proteins"/>
    <property type="match status" value="1"/>
</dbReference>
<reference evidence="10" key="1">
    <citation type="submission" date="2009-11" db="EMBL/GenBank/DDBJ databases">
        <title>The complete genome of Sulfurospirillum deleyianum DSM 6946.</title>
        <authorList>
            <consortium name="US DOE Joint Genome Institute (JGI-PGF)"/>
            <person name="Lucas S."/>
            <person name="Copeland A."/>
            <person name="Lapidus A."/>
            <person name="Glavina del Rio T."/>
            <person name="Dalin E."/>
            <person name="Tice H."/>
            <person name="Bruce D."/>
            <person name="Goodwin L."/>
            <person name="Pitluck S."/>
            <person name="Kyrpides N."/>
            <person name="Mavromatis K."/>
            <person name="Ivanova N."/>
            <person name="Ovchinnikova G."/>
            <person name="Munk A.C."/>
            <person name="Lu M."/>
            <person name="Brettin T."/>
            <person name="Detter J.C."/>
            <person name="Han C."/>
            <person name="Tapia R."/>
            <person name="Larimer F."/>
            <person name="Land M."/>
            <person name="Hauser L."/>
            <person name="Markowitz V."/>
            <person name="Cheng J.F."/>
            <person name="Hugenholtz P."/>
            <person name="Woyke T."/>
            <person name="Wu D."/>
            <person name="Aumann P."/>
            <person name="Schneider S."/>
            <person name="Lang E."/>
            <person name="Spring S."/>
            <person name="Klenk H.P."/>
            <person name="Eisen J.A."/>
        </authorList>
    </citation>
    <scope>NUCLEOTIDE SEQUENCE [LARGE SCALE GENOMIC DNA]</scope>
    <source>
        <strain evidence="10">ATCC 51133 / DSM 6946 / 5175</strain>
    </source>
</reference>
<protein>
    <recommendedName>
        <fullName evidence="7">UDP-3-O-acylglucosamine N-acyltransferase</fullName>
        <ecNumber evidence="7">2.3.1.191</ecNumber>
    </recommendedName>
</protein>
<comment type="function">
    <text evidence="7">Catalyzes the N-acylation of UDP-3-O-acylglucosamine using 3-hydroxyacyl-ACP as the acyl donor. Is involved in the biosynthesis of lipid A, a phosphorylated glycolipid that anchors the lipopolysaccharide to the outer membrane of the cell.</text>
</comment>
<dbReference type="AlphaFoldDB" id="D1B2J4"/>
<evidence type="ECO:0000256" key="7">
    <source>
        <dbReference type="HAMAP-Rule" id="MF_00523"/>
    </source>
</evidence>
<evidence type="ECO:0000256" key="6">
    <source>
        <dbReference type="ARBA" id="ARBA00023315"/>
    </source>
</evidence>
<accession>D1B2J4</accession>
<dbReference type="GO" id="GO:0016410">
    <property type="term" value="F:N-acyltransferase activity"/>
    <property type="evidence" value="ECO:0007669"/>
    <property type="project" value="InterPro"/>
</dbReference>
<evidence type="ECO:0000313" key="9">
    <source>
        <dbReference type="EMBL" id="ACZ12314.1"/>
    </source>
</evidence>
<comment type="catalytic activity">
    <reaction evidence="7">
        <text>a UDP-3-O-[(3R)-3-hydroxyacyl]-alpha-D-glucosamine + a (3R)-hydroxyacyl-[ACP] = a UDP-2-N,3-O-bis[(3R)-3-hydroxyacyl]-alpha-D-glucosamine + holo-[ACP] + H(+)</text>
        <dbReference type="Rhea" id="RHEA:53836"/>
        <dbReference type="Rhea" id="RHEA-COMP:9685"/>
        <dbReference type="Rhea" id="RHEA-COMP:9945"/>
        <dbReference type="ChEBI" id="CHEBI:15378"/>
        <dbReference type="ChEBI" id="CHEBI:64479"/>
        <dbReference type="ChEBI" id="CHEBI:78827"/>
        <dbReference type="ChEBI" id="CHEBI:137740"/>
        <dbReference type="ChEBI" id="CHEBI:137748"/>
        <dbReference type="EC" id="2.3.1.191"/>
    </reaction>
</comment>
<dbReference type="Gene3D" id="3.40.1390.10">
    <property type="entry name" value="MurE/MurF, N-terminal domain"/>
    <property type="match status" value="1"/>
</dbReference>
<evidence type="ECO:0000256" key="2">
    <source>
        <dbReference type="ARBA" id="ARBA00022556"/>
    </source>
</evidence>
<keyword evidence="2 7" id="KW-0441">Lipid A biosynthesis</keyword>
<name>D1B2J4_SULD5</name>
<comment type="pathway">
    <text evidence="7">Bacterial outer membrane biogenesis; LPS lipid A biosynthesis.</text>
</comment>
<dbReference type="PANTHER" id="PTHR43378">
    <property type="entry name" value="UDP-3-O-ACYLGLUCOSAMINE N-ACYLTRANSFERASE"/>
    <property type="match status" value="1"/>
</dbReference>
<sequence length="317" mass="33792">MMKLSFLAQTMQLAFEGEDKEVRSFAPLKDATSEHISFLSDPKLLDDLKTTKAGAVIVSPAFEGFVPSHCRLLVSDNPYLSMAYASKLFAKAPFDTSMPSNISPKAHVSHHVSIGSRSVVEEGSYIMPNVSIGADVRIGKNVTIYPNVVIYDNAIIGDSCMIQAGAVIGSDGFGYAHTKTGEHVKIYHHGNVILEEEVEIGANSTIDRAVFGSTIIKKGTKIDNLVQIGHNCEVGAYSIIVAQAGLAGSSKLGRNVVMGGQSATAGHLEIGDFATIAARGGVSKSIEGGKVYGGFPLTLQSEWLKNNAKLARFFKKN</sequence>